<dbReference type="InterPro" id="IPR005224">
    <property type="entry name" value="SfsA"/>
</dbReference>
<dbReference type="EMBL" id="AZDJ01000030">
    <property type="protein sequence ID" value="KRK70916.1"/>
    <property type="molecule type" value="Genomic_DNA"/>
</dbReference>
<dbReference type="InterPro" id="IPR041465">
    <property type="entry name" value="SfsA_N"/>
</dbReference>
<organism evidence="4 5">
    <name type="scientific">Lacticaseibacillus nasuensis JCM 17158</name>
    <dbReference type="NCBI Taxonomy" id="1291734"/>
    <lineage>
        <taxon>Bacteria</taxon>
        <taxon>Bacillati</taxon>
        <taxon>Bacillota</taxon>
        <taxon>Bacilli</taxon>
        <taxon>Lactobacillales</taxon>
        <taxon>Lactobacillaceae</taxon>
        <taxon>Lacticaseibacillus</taxon>
    </lineage>
</organism>
<feature type="domain" description="Sugar fermentation stimulation protein C-terminal" evidence="2">
    <location>
        <begin position="82"/>
        <end position="219"/>
    </location>
</feature>
<name>A0A0R1JR83_9LACO</name>
<dbReference type="GO" id="GO:0003677">
    <property type="term" value="F:DNA binding"/>
    <property type="evidence" value="ECO:0007669"/>
    <property type="project" value="InterPro"/>
</dbReference>
<keyword evidence="5" id="KW-1185">Reference proteome</keyword>
<evidence type="ECO:0000313" key="5">
    <source>
        <dbReference type="Proteomes" id="UP000051804"/>
    </source>
</evidence>
<dbReference type="Gene3D" id="2.40.50.580">
    <property type="match status" value="1"/>
</dbReference>
<comment type="caution">
    <text evidence="4">The sequence shown here is derived from an EMBL/GenBank/DDBJ whole genome shotgun (WGS) entry which is preliminary data.</text>
</comment>
<dbReference type="HAMAP" id="MF_00095">
    <property type="entry name" value="SfsA"/>
    <property type="match status" value="1"/>
</dbReference>
<dbReference type="OrthoDB" id="9802365at2"/>
<evidence type="ECO:0000259" key="3">
    <source>
        <dbReference type="Pfam" id="PF17746"/>
    </source>
</evidence>
<dbReference type="Gene3D" id="3.40.1350.60">
    <property type="match status" value="1"/>
</dbReference>
<protein>
    <recommendedName>
        <fullName evidence="1">Sugar fermentation stimulation protein homolog</fullName>
    </recommendedName>
</protein>
<dbReference type="AlphaFoldDB" id="A0A0R1JR83"/>
<dbReference type="Pfam" id="PF03749">
    <property type="entry name" value="SfsA"/>
    <property type="match status" value="1"/>
</dbReference>
<proteinExistence type="inferred from homology"/>
<comment type="similarity">
    <text evidence="1">Belongs to the SfsA family.</text>
</comment>
<accession>A0A0R1JR83</accession>
<dbReference type="PATRIC" id="fig|1291734.4.peg.105"/>
<reference evidence="4 5" key="1">
    <citation type="journal article" date="2015" name="Genome Announc.">
        <title>Expanding the biotechnology potential of lactobacilli through comparative genomics of 213 strains and associated genera.</title>
        <authorList>
            <person name="Sun Z."/>
            <person name="Harris H.M."/>
            <person name="McCann A."/>
            <person name="Guo C."/>
            <person name="Argimon S."/>
            <person name="Zhang W."/>
            <person name="Yang X."/>
            <person name="Jeffery I.B."/>
            <person name="Cooney J.C."/>
            <person name="Kagawa T.F."/>
            <person name="Liu W."/>
            <person name="Song Y."/>
            <person name="Salvetti E."/>
            <person name="Wrobel A."/>
            <person name="Rasinkangas P."/>
            <person name="Parkhill J."/>
            <person name="Rea M.C."/>
            <person name="O'Sullivan O."/>
            <person name="Ritari J."/>
            <person name="Douillard F.P."/>
            <person name="Paul Ross R."/>
            <person name="Yang R."/>
            <person name="Briner A.E."/>
            <person name="Felis G.E."/>
            <person name="de Vos W.M."/>
            <person name="Barrangou R."/>
            <person name="Klaenhammer T.R."/>
            <person name="Caufield P.W."/>
            <person name="Cui Y."/>
            <person name="Zhang H."/>
            <person name="O'Toole P.W."/>
        </authorList>
    </citation>
    <scope>NUCLEOTIDE SEQUENCE [LARGE SCALE GENOMIC DNA]</scope>
    <source>
        <strain evidence="4 5">JCM 17158</strain>
    </source>
</reference>
<evidence type="ECO:0000313" key="4">
    <source>
        <dbReference type="EMBL" id="KRK70916.1"/>
    </source>
</evidence>
<dbReference type="PANTHER" id="PTHR30545:SF2">
    <property type="entry name" value="SUGAR FERMENTATION STIMULATION PROTEIN A"/>
    <property type="match status" value="1"/>
</dbReference>
<dbReference type="PANTHER" id="PTHR30545">
    <property type="entry name" value="SUGAR FERMENTATION STIMULATION PROTEIN A"/>
    <property type="match status" value="1"/>
</dbReference>
<feature type="domain" description="SfsA N-terminal OB" evidence="3">
    <location>
        <begin position="12"/>
        <end position="78"/>
    </location>
</feature>
<gene>
    <name evidence="1" type="primary">sfsA</name>
    <name evidence="4" type="ORF">FD02_GL000097</name>
</gene>
<evidence type="ECO:0000256" key="1">
    <source>
        <dbReference type="HAMAP-Rule" id="MF_00095"/>
    </source>
</evidence>
<sequence length="242" mass="26042">MDYGQCEIGSVVARVSRFTVTVLRQDGTAVAAHLSNTGRNKELLVAGNPISIRRAANPERKTPFDVLAVQRDGRWINIDSLAPNRVVRAALQDGSLQLPGCREPYVVHPETTYGDSRLDFAGSDAGGTKWFAETKGVTLANGTLAAFPDAPTTRGLKHVHTLTLAQQAGYQAYLLFIVQLPGITRMTIYHERFPELAPAITQAKAAGVRVLALGCATGPDFIDLAAPLGFDETLPFTEVDVV</sequence>
<evidence type="ECO:0000259" key="2">
    <source>
        <dbReference type="Pfam" id="PF03749"/>
    </source>
</evidence>
<dbReference type="Proteomes" id="UP000051804">
    <property type="component" value="Unassembled WGS sequence"/>
</dbReference>
<dbReference type="CDD" id="cd22359">
    <property type="entry name" value="SfsA-like_bacterial"/>
    <property type="match status" value="1"/>
</dbReference>
<dbReference type="Pfam" id="PF17746">
    <property type="entry name" value="SfsA_N"/>
    <property type="match status" value="1"/>
</dbReference>
<dbReference type="STRING" id="1291734.FD02_GL000097"/>
<dbReference type="InterPro" id="IPR040452">
    <property type="entry name" value="SfsA_C"/>
</dbReference>
<dbReference type="RefSeq" id="WP_054721806.1">
    <property type="nucleotide sequence ID" value="NZ_AZDJ01000030.1"/>
</dbReference>
<dbReference type="NCBIfam" id="TIGR00230">
    <property type="entry name" value="sfsA"/>
    <property type="match status" value="1"/>
</dbReference>